<dbReference type="EMBL" id="BBZA01000245">
    <property type="protein sequence ID" value="GAP64363.1"/>
    <property type="molecule type" value="Genomic_DNA"/>
</dbReference>
<dbReference type="RefSeq" id="WP_054494053.1">
    <property type="nucleotide sequence ID" value="NZ_BBZA01000245.1"/>
</dbReference>
<dbReference type="OrthoDB" id="396512at2"/>
<evidence type="ECO:0000313" key="1">
    <source>
        <dbReference type="EMBL" id="GAP64363.1"/>
    </source>
</evidence>
<reference evidence="2 4" key="2">
    <citation type="submission" date="2015-07" db="EMBL/GenBank/DDBJ databases">
        <title>Whole genome sequence of Ardenticatena maritima DSM 23922.</title>
        <authorList>
            <person name="Hemp J."/>
            <person name="Ward L.M."/>
            <person name="Pace L.A."/>
            <person name="Fischer W.W."/>
        </authorList>
    </citation>
    <scope>NUCLEOTIDE SEQUENCE [LARGE SCALE GENOMIC DNA]</scope>
    <source>
        <strain evidence="2 4">110S</strain>
    </source>
</reference>
<evidence type="ECO:0008006" key="5">
    <source>
        <dbReference type="Google" id="ProtNLM"/>
    </source>
</evidence>
<accession>A0A0M8K960</accession>
<dbReference type="AlphaFoldDB" id="A0A0M8K960"/>
<dbReference type="EMBL" id="LGKN01000006">
    <property type="protein sequence ID" value="KPL87257.1"/>
    <property type="molecule type" value="Genomic_DNA"/>
</dbReference>
<dbReference type="InterPro" id="IPR029044">
    <property type="entry name" value="Nucleotide-diphossugar_trans"/>
</dbReference>
<dbReference type="Proteomes" id="UP000037784">
    <property type="component" value="Unassembled WGS sequence"/>
</dbReference>
<evidence type="ECO:0000313" key="4">
    <source>
        <dbReference type="Proteomes" id="UP000050502"/>
    </source>
</evidence>
<dbReference type="Proteomes" id="UP000050502">
    <property type="component" value="Unassembled WGS sequence"/>
</dbReference>
<sequence length="418" mass="47429">MHLSSSLLSALEQSPPARVVVVISGYRQGSAIRARAQSIAPALRAFEESALLLVDSSAWGQSGAGPIVEREQFDVRTIFVRPGGLTGRGELFAAALEAALALQAETIVWLDPNMLNIAPDWVEQLAQPVVNKTLDYAIAHYTTISPPFFIQDSLMTPLAEALFGIPLRHPLATERAMSAGIARYIVEADVWETDVARYGIDAWLTMEVLLNGARVGAIPAPAPMRRAKNTRDRTRRLRFLQQVGTFFRFVYFYRTYWHGLENAEALVQTPAPQWRDLPQTEEARQWLMRAKEAWTPALRDDWKEAFSTPEMLDMAEAVMHGALWPCPHDFWARCVYDLLVLYHQGDGDPDRVIYALFPLYLARAAALDATWTTAPEQYERVIAHQIHAFWQLRAHFIERWNVYLPPEQRRLLKRLGLL</sequence>
<gene>
    <name evidence="1" type="ORF">ARMA_2786</name>
    <name evidence="2" type="ORF">SE16_12190</name>
</gene>
<dbReference type="STRING" id="872965.SE16_12190"/>
<dbReference type="Gene3D" id="3.90.550.10">
    <property type="entry name" value="Spore Coat Polysaccharide Biosynthesis Protein SpsA, Chain A"/>
    <property type="match status" value="1"/>
</dbReference>
<dbReference type="InParanoid" id="A0A0M8K960"/>
<evidence type="ECO:0000313" key="2">
    <source>
        <dbReference type="EMBL" id="KPL87257.1"/>
    </source>
</evidence>
<dbReference type="SUPFAM" id="SSF53448">
    <property type="entry name" value="Nucleotide-diphospho-sugar transferases"/>
    <property type="match status" value="1"/>
</dbReference>
<reference evidence="1 3" key="1">
    <citation type="journal article" date="2015" name="Genome Announc.">
        <title>Draft Genome Sequence of a Heterotrophic Facultative Anaerobic Thermophilic Bacterium, Ardenticatena maritima Strain 110ST.</title>
        <authorList>
            <person name="Kawaichi S."/>
            <person name="Yoshida T."/>
            <person name="Sako Y."/>
            <person name="Nakamura R."/>
        </authorList>
    </citation>
    <scope>NUCLEOTIDE SEQUENCE [LARGE SCALE GENOMIC DNA]</scope>
    <source>
        <strain evidence="1 3">110S</strain>
    </source>
</reference>
<protein>
    <recommendedName>
        <fullName evidence="5">Glycosyltransferase 2-like domain-containing protein</fullName>
    </recommendedName>
</protein>
<comment type="caution">
    <text evidence="1">The sequence shown here is derived from an EMBL/GenBank/DDBJ whole genome shotgun (WGS) entry which is preliminary data.</text>
</comment>
<organism evidence="1 3">
    <name type="scientific">Ardenticatena maritima</name>
    <dbReference type="NCBI Taxonomy" id="872965"/>
    <lineage>
        <taxon>Bacteria</taxon>
        <taxon>Bacillati</taxon>
        <taxon>Chloroflexota</taxon>
        <taxon>Ardenticatenia</taxon>
        <taxon>Ardenticatenales</taxon>
        <taxon>Ardenticatenaceae</taxon>
        <taxon>Ardenticatena</taxon>
    </lineage>
</organism>
<reference evidence="3" key="3">
    <citation type="submission" date="2015-08" db="EMBL/GenBank/DDBJ databases">
        <title>Draft Genome Sequence of a Heterotrophic Facultative Anaerobic Bacterium Ardenticatena maritima Strain 110S.</title>
        <authorList>
            <person name="Kawaichi S."/>
            <person name="Yoshida T."/>
            <person name="Sako Y."/>
            <person name="Nakamura R."/>
        </authorList>
    </citation>
    <scope>NUCLEOTIDE SEQUENCE [LARGE SCALE GENOMIC DNA]</scope>
    <source>
        <strain evidence="3">110S</strain>
    </source>
</reference>
<name>A0A0M8K960_9CHLR</name>
<evidence type="ECO:0000313" key="3">
    <source>
        <dbReference type="Proteomes" id="UP000037784"/>
    </source>
</evidence>
<proteinExistence type="predicted"/>
<keyword evidence="3" id="KW-1185">Reference proteome</keyword>